<comment type="subcellular location">
    <subcellularLocation>
        <location evidence="1 6">Cell membrane</location>
        <topology evidence="1 6">Multi-pass membrane protein</topology>
    </subcellularLocation>
</comment>
<dbReference type="InterPro" id="IPR003838">
    <property type="entry name" value="ABC3_permease_C"/>
</dbReference>
<evidence type="ECO:0000256" key="3">
    <source>
        <dbReference type="ARBA" id="ARBA00022692"/>
    </source>
</evidence>
<evidence type="ECO:0000313" key="9">
    <source>
        <dbReference type="Proteomes" id="UP000826550"/>
    </source>
</evidence>
<dbReference type="RefSeq" id="WP_220220601.1">
    <property type="nucleotide sequence ID" value="NZ_CP048268.1"/>
</dbReference>
<dbReference type="PANTHER" id="PTHR46795">
    <property type="entry name" value="ABC TRANSPORTER PERMEASE-RELATED-RELATED"/>
    <property type="match status" value="1"/>
</dbReference>
<evidence type="ECO:0000259" key="7">
    <source>
        <dbReference type="Pfam" id="PF02687"/>
    </source>
</evidence>
<dbReference type="PIRSF" id="PIRSF018968">
    <property type="entry name" value="ABC_permease_BceB"/>
    <property type="match status" value="1"/>
</dbReference>
<protein>
    <submittedName>
        <fullName evidence="8">FtsX-like permease family protein</fullName>
    </submittedName>
</protein>
<sequence length="600" mass="67666">MIWKLSLTGIKSRLKNYLVLFSGLIVASMIFYMFLTIAINPSFISHDVNASTDYLNFTFAFGIVLLVLITFVYLINANSLLLSMRKHDYGMFMSLGAKSSRIGLLIFIETLITGILATIAGIVLGFGLTAIVSQLLITKLNLQITHFAVIYPPAIGWTLIFFIFMFFWGAIHNVRKLTHTPIISLLKEDQKPAKLGNHPIKLAVEAVLGLLLLAAGYHILGLPLNMFLLIIPGALITIVAGTYFIFDAACVGVINFLIKKRSLSYRGLRVFILGQLKFRLHDLTKILTIISLLFALALGAITVGLNFTTLKDLGKESIYYDNIVVSASPAVKTEVAKLHISTEQTYHYKENRKNLFLMRDELKKQPVKDKEAYLAGHEPTYKTVNLALSDLAKSDTHANNAFSSLLGTTKKIKLVSHSDWQNLPGKPHFLSLMLVKNFEQDYPILLKIQQLQLKENPHYLNQFNESKPVFYQLISNFSGGFEFMGFFLGLAFLTMLASTLMFKVLSGAARDRIRYQMLYQIGARRRVLSSAVKSELGTLFLLPAVLGILDVLFGLKLFRILLPNPYHHLWIPFTIFIVLYFIYYAITVKLYQKVVLPQEK</sequence>
<dbReference type="Proteomes" id="UP000826550">
    <property type="component" value="Chromosome"/>
</dbReference>
<feature type="transmembrane region" description="Helical" evidence="6">
    <location>
        <begin position="104"/>
        <end position="137"/>
    </location>
</feature>
<evidence type="ECO:0000256" key="2">
    <source>
        <dbReference type="ARBA" id="ARBA00022475"/>
    </source>
</evidence>
<dbReference type="PANTHER" id="PTHR46795:SF3">
    <property type="entry name" value="ABC TRANSPORTER PERMEASE"/>
    <property type="match status" value="1"/>
</dbReference>
<feature type="transmembrane region" description="Helical" evidence="6">
    <location>
        <begin position="483"/>
        <end position="506"/>
    </location>
</feature>
<keyword evidence="6" id="KW-0813">Transport</keyword>
<evidence type="ECO:0000256" key="1">
    <source>
        <dbReference type="ARBA" id="ARBA00004651"/>
    </source>
</evidence>
<keyword evidence="9" id="KW-1185">Reference proteome</keyword>
<name>A0ABX8W8I6_9LACO</name>
<reference evidence="8 9" key="1">
    <citation type="submission" date="2020-01" db="EMBL/GenBank/DDBJ databases">
        <title>Vast differences in strain-level diversity in the gut microbiota of two closely related honey bee species.</title>
        <authorList>
            <person name="Ellegaard K.M."/>
            <person name="Suenami S."/>
            <person name="Miyazaki R."/>
            <person name="Engel P."/>
        </authorList>
    </citation>
    <scope>NUCLEOTIDE SEQUENCE [LARGE SCALE GENOMIC DNA]</scope>
    <source>
        <strain evidence="8 9">ESL0416</strain>
    </source>
</reference>
<feature type="transmembrane region" description="Helical" evidence="6">
    <location>
        <begin position="527"/>
        <end position="549"/>
    </location>
</feature>
<feature type="transmembrane region" description="Helical" evidence="6">
    <location>
        <begin position="226"/>
        <end position="258"/>
    </location>
</feature>
<keyword evidence="5 6" id="KW-0472">Membrane</keyword>
<feature type="transmembrane region" description="Helical" evidence="6">
    <location>
        <begin position="202"/>
        <end position="220"/>
    </location>
</feature>
<feature type="transmembrane region" description="Helical" evidence="6">
    <location>
        <begin position="286"/>
        <end position="307"/>
    </location>
</feature>
<dbReference type="InterPro" id="IPR027022">
    <property type="entry name" value="ABC_permease_BceB-typ"/>
</dbReference>
<accession>A0ABX8W8I6</accession>
<evidence type="ECO:0000256" key="5">
    <source>
        <dbReference type="ARBA" id="ARBA00023136"/>
    </source>
</evidence>
<comment type="similarity">
    <text evidence="6">Belongs to the ABC-4 integral membrane protein family.</text>
</comment>
<dbReference type="EMBL" id="CP048268">
    <property type="protein sequence ID" value="QYN52112.1"/>
    <property type="molecule type" value="Genomic_DNA"/>
</dbReference>
<gene>
    <name evidence="8" type="ORF">GYM71_01140</name>
</gene>
<keyword evidence="2 6" id="KW-1003">Cell membrane</keyword>
<organism evidence="8 9">
    <name type="scientific">Lactobacillus panisapium</name>
    <dbReference type="NCBI Taxonomy" id="2012495"/>
    <lineage>
        <taxon>Bacteria</taxon>
        <taxon>Bacillati</taxon>
        <taxon>Bacillota</taxon>
        <taxon>Bacilli</taxon>
        <taxon>Lactobacillales</taxon>
        <taxon>Lactobacillaceae</taxon>
        <taxon>Lactobacillus</taxon>
    </lineage>
</organism>
<feature type="transmembrane region" description="Helical" evidence="6">
    <location>
        <begin position="59"/>
        <end position="83"/>
    </location>
</feature>
<feature type="transmembrane region" description="Helical" evidence="6">
    <location>
        <begin position="17"/>
        <end position="39"/>
    </location>
</feature>
<evidence type="ECO:0000256" key="4">
    <source>
        <dbReference type="ARBA" id="ARBA00022989"/>
    </source>
</evidence>
<feature type="transmembrane region" description="Helical" evidence="6">
    <location>
        <begin position="149"/>
        <end position="171"/>
    </location>
</feature>
<dbReference type="InterPro" id="IPR052536">
    <property type="entry name" value="ABC-4_Integral_Memb_Prot"/>
</dbReference>
<evidence type="ECO:0000313" key="8">
    <source>
        <dbReference type="EMBL" id="QYN52112.1"/>
    </source>
</evidence>
<feature type="domain" description="ABC3 transporter permease C-terminal" evidence="7">
    <location>
        <begin position="61"/>
        <end position="180"/>
    </location>
</feature>
<evidence type="ECO:0000256" key="6">
    <source>
        <dbReference type="PIRNR" id="PIRNR018968"/>
    </source>
</evidence>
<keyword evidence="3 6" id="KW-0812">Transmembrane</keyword>
<dbReference type="Pfam" id="PF02687">
    <property type="entry name" value="FtsX"/>
    <property type="match status" value="1"/>
</dbReference>
<keyword evidence="4 6" id="KW-1133">Transmembrane helix</keyword>
<proteinExistence type="inferred from homology"/>
<feature type="transmembrane region" description="Helical" evidence="6">
    <location>
        <begin position="569"/>
        <end position="591"/>
    </location>
</feature>